<organism evidence="1 2">
    <name type="scientific">Bacteriovorax antarcticus</name>
    <dbReference type="NCBI Taxonomy" id="3088717"/>
    <lineage>
        <taxon>Bacteria</taxon>
        <taxon>Pseudomonadati</taxon>
        <taxon>Bdellovibrionota</taxon>
        <taxon>Bacteriovoracia</taxon>
        <taxon>Bacteriovoracales</taxon>
        <taxon>Bacteriovoracaceae</taxon>
        <taxon>Bacteriovorax</taxon>
    </lineage>
</organism>
<dbReference type="Proteomes" id="UP001302274">
    <property type="component" value="Unassembled WGS sequence"/>
</dbReference>
<evidence type="ECO:0000313" key="2">
    <source>
        <dbReference type="Proteomes" id="UP001302274"/>
    </source>
</evidence>
<keyword evidence="2" id="KW-1185">Reference proteome</keyword>
<proteinExistence type="predicted"/>
<protein>
    <submittedName>
        <fullName evidence="1">Uncharacterized protein</fullName>
    </submittedName>
</protein>
<comment type="caution">
    <text evidence="1">The sequence shown here is derived from an EMBL/GenBank/DDBJ whole genome shotgun (WGS) entry which is preliminary data.</text>
</comment>
<reference evidence="1 2" key="1">
    <citation type="submission" date="2023-11" db="EMBL/GenBank/DDBJ databases">
        <title>A Novel Polar Bacteriovorax (B. antarcticus) Isolated from the Biocrust in Antarctica.</title>
        <authorList>
            <person name="Mun W."/>
            <person name="Choi S.Y."/>
            <person name="Mitchell R.J."/>
        </authorList>
    </citation>
    <scope>NUCLEOTIDE SEQUENCE [LARGE SCALE GENOMIC DNA]</scope>
    <source>
        <strain evidence="1 2">PP10</strain>
    </source>
</reference>
<dbReference type="RefSeq" id="WP_323576401.1">
    <property type="nucleotide sequence ID" value="NZ_JAYGJQ010000002.1"/>
</dbReference>
<gene>
    <name evidence="1" type="ORF">SHI21_10290</name>
</gene>
<accession>A0ABU5VUF0</accession>
<name>A0ABU5VUF0_9BACT</name>
<sequence>MNQNKVEYKKNVTTIEEVIELKGEEWRATLEYARATIPVKFLSDRNLVRLTKGDATIAHTEMMVRLLYQDSKERPTGSSAVEYFFRVIDHSEYSLYAWLNAITYFTEWLKKEGRTTPFPKMLGYLQCCEDSPENKDIEHKLVDLVEEMITTHGFEG</sequence>
<dbReference type="EMBL" id="JAYGJQ010000002">
    <property type="protein sequence ID" value="MEA9356596.1"/>
    <property type="molecule type" value="Genomic_DNA"/>
</dbReference>
<evidence type="ECO:0000313" key="1">
    <source>
        <dbReference type="EMBL" id="MEA9356596.1"/>
    </source>
</evidence>